<evidence type="ECO:0000313" key="2">
    <source>
        <dbReference type="Proteomes" id="UP001234297"/>
    </source>
</evidence>
<protein>
    <submittedName>
        <fullName evidence="1">Uncharacterized protein</fullName>
    </submittedName>
</protein>
<keyword evidence="2" id="KW-1185">Reference proteome</keyword>
<evidence type="ECO:0000313" key="1">
    <source>
        <dbReference type="EMBL" id="KAJ8628959.1"/>
    </source>
</evidence>
<sequence>MVVIVRSPSLQSFPPAEVIRHSSQIDGDPQFLTRIGQIRQSSAVDYSSRFAFRKSQPFRIADECRHSEIGESSICDPSMVHIAITLDREYLRGSIAAVHSILQHSLCPENIFRHFLVSDTDFEKMVRSTFPELKFKVYFFDPMIIRLLISTFVQ</sequence>
<accession>A0ACC2L687</accession>
<dbReference type="EMBL" id="CM056815">
    <property type="protein sequence ID" value="KAJ8628959.1"/>
    <property type="molecule type" value="Genomic_DNA"/>
</dbReference>
<reference evidence="1 2" key="1">
    <citation type="journal article" date="2022" name="Hortic Res">
        <title>A haplotype resolved chromosomal level avocado genome allows analysis of novel avocado genes.</title>
        <authorList>
            <person name="Nath O."/>
            <person name="Fletcher S.J."/>
            <person name="Hayward A."/>
            <person name="Shaw L.M."/>
            <person name="Masouleh A.K."/>
            <person name="Furtado A."/>
            <person name="Henry R.J."/>
            <person name="Mitter N."/>
        </authorList>
    </citation>
    <scope>NUCLEOTIDE SEQUENCE [LARGE SCALE GENOMIC DNA]</scope>
    <source>
        <strain evidence="2">cv. Hass</strain>
    </source>
</reference>
<gene>
    <name evidence="1" type="ORF">MRB53_022282</name>
</gene>
<dbReference type="Proteomes" id="UP001234297">
    <property type="component" value="Chromosome 7"/>
</dbReference>
<proteinExistence type="predicted"/>
<organism evidence="1 2">
    <name type="scientific">Persea americana</name>
    <name type="common">Avocado</name>
    <dbReference type="NCBI Taxonomy" id="3435"/>
    <lineage>
        <taxon>Eukaryota</taxon>
        <taxon>Viridiplantae</taxon>
        <taxon>Streptophyta</taxon>
        <taxon>Embryophyta</taxon>
        <taxon>Tracheophyta</taxon>
        <taxon>Spermatophyta</taxon>
        <taxon>Magnoliopsida</taxon>
        <taxon>Magnoliidae</taxon>
        <taxon>Laurales</taxon>
        <taxon>Lauraceae</taxon>
        <taxon>Persea</taxon>
    </lineage>
</organism>
<name>A0ACC2L687_PERAE</name>
<comment type="caution">
    <text evidence="1">The sequence shown here is derived from an EMBL/GenBank/DDBJ whole genome shotgun (WGS) entry which is preliminary data.</text>
</comment>